<evidence type="ECO:0000256" key="3">
    <source>
        <dbReference type="SAM" id="Phobius"/>
    </source>
</evidence>
<keyword evidence="5" id="KW-1185">Reference proteome</keyword>
<proteinExistence type="predicted"/>
<evidence type="ECO:0000256" key="1">
    <source>
        <dbReference type="SAM" id="Coils"/>
    </source>
</evidence>
<feature type="transmembrane region" description="Helical" evidence="3">
    <location>
        <begin position="6"/>
        <end position="25"/>
    </location>
</feature>
<dbReference type="Proteomes" id="UP000050996">
    <property type="component" value="Unassembled WGS sequence"/>
</dbReference>
<protein>
    <submittedName>
        <fullName evidence="4">Uncharacterized protein</fullName>
    </submittedName>
</protein>
<dbReference type="RefSeq" id="WP_053477061.1">
    <property type="nucleotide sequence ID" value="NZ_CP041305.1"/>
</dbReference>
<evidence type="ECO:0000313" key="4">
    <source>
        <dbReference type="EMBL" id="KQL20568.1"/>
    </source>
</evidence>
<feature type="region of interest" description="Disordered" evidence="2">
    <location>
        <begin position="27"/>
        <end position="62"/>
    </location>
</feature>
<organism evidence="4 5">
    <name type="scientific">Cytobacillus solani</name>
    <dbReference type="NCBI Taxonomy" id="1637975"/>
    <lineage>
        <taxon>Bacteria</taxon>
        <taxon>Bacillati</taxon>
        <taxon>Bacillota</taxon>
        <taxon>Bacilli</taxon>
        <taxon>Bacillales</taxon>
        <taxon>Bacillaceae</taxon>
        <taxon>Cytobacillus</taxon>
    </lineage>
</organism>
<dbReference type="STRING" id="1637975.AN957_19580"/>
<keyword evidence="3" id="KW-1133">Transmembrane helix</keyword>
<feature type="compositionally biased region" description="Polar residues" evidence="2">
    <location>
        <begin position="27"/>
        <end position="54"/>
    </location>
</feature>
<keyword evidence="1" id="KW-0175">Coiled coil</keyword>
<feature type="coiled-coil region" evidence="1">
    <location>
        <begin position="76"/>
        <end position="103"/>
    </location>
</feature>
<evidence type="ECO:0000256" key="2">
    <source>
        <dbReference type="SAM" id="MobiDB-lite"/>
    </source>
</evidence>
<dbReference type="PATRIC" id="fig|1637975.4.peg.3882"/>
<reference evidence="4 5" key="1">
    <citation type="submission" date="2015-09" db="EMBL/GenBank/DDBJ databases">
        <title>Genome sequencing project for genomic taxonomy and phylogenomics of Bacillus-like bacteria.</title>
        <authorList>
            <person name="Liu B."/>
            <person name="Wang J."/>
            <person name="Zhu Y."/>
            <person name="Liu G."/>
            <person name="Chen Q."/>
            <person name="Chen Z."/>
            <person name="Lan J."/>
            <person name="Che J."/>
            <person name="Ge C."/>
            <person name="Shi H."/>
            <person name="Pan Z."/>
            <person name="Liu X."/>
        </authorList>
    </citation>
    <scope>NUCLEOTIDE SEQUENCE [LARGE SCALE GENOMIC DNA]</scope>
    <source>
        <strain evidence="4 5">FJAT-18043</strain>
    </source>
</reference>
<keyword evidence="3" id="KW-0812">Transmembrane</keyword>
<accession>A0A0Q3QSP0</accession>
<evidence type="ECO:0000313" key="5">
    <source>
        <dbReference type="Proteomes" id="UP000050996"/>
    </source>
</evidence>
<sequence>MEFIFENPWLLFIVIGIITSIFNKLTGNQGKQKSRPQRQPIQPQKGANHSTSSPIREVKKNEALPAIPKKVINNIEKEYAERKKQAEETLHSLKDKQRALENKTQSLLAVSERGSMRLDFNSEKDEKPSFLIEKQKLAEGVVWAEILGPPRALNPHKSIRQKR</sequence>
<keyword evidence="3" id="KW-0472">Membrane</keyword>
<gene>
    <name evidence="4" type="ORF">AN957_19580</name>
</gene>
<dbReference type="EMBL" id="LJIX01000006">
    <property type="protein sequence ID" value="KQL20568.1"/>
    <property type="molecule type" value="Genomic_DNA"/>
</dbReference>
<name>A0A0Q3QSP0_9BACI</name>
<comment type="caution">
    <text evidence="4">The sequence shown here is derived from an EMBL/GenBank/DDBJ whole genome shotgun (WGS) entry which is preliminary data.</text>
</comment>
<dbReference type="AlphaFoldDB" id="A0A0Q3QSP0"/>